<evidence type="ECO:0000313" key="1">
    <source>
        <dbReference type="Proteomes" id="UP000095287"/>
    </source>
</evidence>
<keyword evidence="1" id="KW-1185">Reference proteome</keyword>
<reference evidence="2" key="1">
    <citation type="submission" date="2016-11" db="UniProtKB">
        <authorList>
            <consortium name="WormBaseParasite"/>
        </authorList>
    </citation>
    <scope>IDENTIFICATION</scope>
</reference>
<accession>A0A1I8AKR2</accession>
<sequence length="172" mass="19493">MLSTSCRGAPDLTSLSPLSRFPCETLKLWQHLAKEFCLSLTEPFYSMILSSSFPSADYAGQGELYFNCGLLLEHLQLNAWRSPTSSRPSSLKQLGFLSTHQILHPYLRSLDLVVDFDTMAISFVGKEILFVPLMSPSSQTSQPFLYLDFILMLLPLRLSQPRRALLQLWPSF</sequence>
<dbReference type="AlphaFoldDB" id="A0A1I8AKR2"/>
<dbReference type="Proteomes" id="UP000095287">
    <property type="component" value="Unplaced"/>
</dbReference>
<organism evidence="1 2">
    <name type="scientific">Steinernema glaseri</name>
    <dbReference type="NCBI Taxonomy" id="37863"/>
    <lineage>
        <taxon>Eukaryota</taxon>
        <taxon>Metazoa</taxon>
        <taxon>Ecdysozoa</taxon>
        <taxon>Nematoda</taxon>
        <taxon>Chromadorea</taxon>
        <taxon>Rhabditida</taxon>
        <taxon>Tylenchina</taxon>
        <taxon>Panagrolaimomorpha</taxon>
        <taxon>Strongyloidoidea</taxon>
        <taxon>Steinernematidae</taxon>
        <taxon>Steinernema</taxon>
    </lineage>
</organism>
<evidence type="ECO:0000313" key="2">
    <source>
        <dbReference type="WBParaSite" id="L893_g6743.t1"/>
    </source>
</evidence>
<name>A0A1I8AKR2_9BILA</name>
<protein>
    <submittedName>
        <fullName evidence="2">Uncharacterized protein</fullName>
    </submittedName>
</protein>
<dbReference type="WBParaSite" id="L893_g6743.t1">
    <property type="protein sequence ID" value="L893_g6743.t1"/>
    <property type="gene ID" value="L893_g6743"/>
</dbReference>
<proteinExistence type="predicted"/>